<gene>
    <name evidence="11" type="ORF">NADFUDRAFT_53740</name>
</gene>
<dbReference type="FunFam" id="1.10.520.10:FF:000005">
    <property type="entry name" value="Cytochrome c peroxidase"/>
    <property type="match status" value="1"/>
</dbReference>
<keyword evidence="6 9" id="KW-0560">Oxidoreductase</keyword>
<dbReference type="PRINTS" id="PR00458">
    <property type="entry name" value="PEROXIDASE"/>
</dbReference>
<dbReference type="PROSITE" id="PS50873">
    <property type="entry name" value="PEROXIDASE_4"/>
    <property type="match status" value="1"/>
</dbReference>
<comment type="subunit">
    <text evidence="8">Forms a one-to-one complex with cytochrome c.</text>
</comment>
<protein>
    <recommendedName>
        <fullName evidence="9">Peroxidase</fullName>
        <ecNumber evidence="9">1.11.1.-</ecNumber>
    </recommendedName>
</protein>
<proteinExistence type="inferred from homology"/>
<dbReference type="EMBL" id="KV454416">
    <property type="protein sequence ID" value="ODQ63092.1"/>
    <property type="molecule type" value="Genomic_DNA"/>
</dbReference>
<dbReference type="InterPro" id="IPR002016">
    <property type="entry name" value="Haem_peroxidase"/>
</dbReference>
<dbReference type="InterPro" id="IPR010255">
    <property type="entry name" value="Haem_peroxidase_sf"/>
</dbReference>
<evidence type="ECO:0000256" key="8">
    <source>
        <dbReference type="ARBA" id="ARBA00038574"/>
    </source>
</evidence>
<keyword evidence="3 9" id="KW-0575">Peroxidase</keyword>
<evidence type="ECO:0000313" key="11">
    <source>
        <dbReference type="EMBL" id="ODQ63092.1"/>
    </source>
</evidence>
<sequence length="333" mass="37443">MGCPYLSSQSLQPPLSCPHKPSTAFKPLYATLNCPNSTQPWLKSVNLNGVVARPGTENDYAAVRVAIEKIIPNESYDDGSIGPVLLRLAWHASGTYDQKTQTGGSNGSTMRYPLEAQDEANRGLEHARKFLEPIKFQFPWITYADLWTLAGVVALKFCGGPSAPWSPGRKDYEDALNVPPNGRLPDGALGAQHFRDIFYRMGFNDQEIVALCGAHNMGRCHPDRSGWDGPWVPNPTTFSNTYFKLLLNEDWHKKELGNGLFQFMDEDEEIMMLPIEMTLLEDKSFRPWVEVYAKDKELFFKDFAAAFGKLIELGVRRDKNGIAMVNYINKTKI</sequence>
<dbReference type="Pfam" id="PF00141">
    <property type="entry name" value="peroxidase"/>
    <property type="match status" value="1"/>
</dbReference>
<comment type="function">
    <text evidence="1">Destroys radicals which are normally produced within the cells and which are toxic to biological systems.</text>
</comment>
<dbReference type="SUPFAM" id="SSF48113">
    <property type="entry name" value="Heme-dependent peroxidases"/>
    <property type="match status" value="1"/>
</dbReference>
<evidence type="ECO:0000256" key="2">
    <source>
        <dbReference type="ARBA" id="ARBA00005997"/>
    </source>
</evidence>
<dbReference type="Gene3D" id="1.10.520.10">
    <property type="match status" value="1"/>
</dbReference>
<dbReference type="GO" id="GO:0004601">
    <property type="term" value="F:peroxidase activity"/>
    <property type="evidence" value="ECO:0007669"/>
    <property type="project" value="UniProtKB-KW"/>
</dbReference>
<dbReference type="GO" id="GO:0046872">
    <property type="term" value="F:metal ion binding"/>
    <property type="evidence" value="ECO:0007669"/>
    <property type="project" value="UniProtKB-UniRule"/>
</dbReference>
<dbReference type="InterPro" id="IPR044831">
    <property type="entry name" value="Ccp1-like"/>
</dbReference>
<evidence type="ECO:0000313" key="12">
    <source>
        <dbReference type="Proteomes" id="UP000095009"/>
    </source>
</evidence>
<evidence type="ECO:0000256" key="6">
    <source>
        <dbReference type="ARBA" id="ARBA00023002"/>
    </source>
</evidence>
<keyword evidence="5" id="KW-0479">Metal-binding</keyword>
<evidence type="ECO:0000256" key="9">
    <source>
        <dbReference type="RuleBase" id="RU363051"/>
    </source>
</evidence>
<dbReference type="GO" id="GO:0034599">
    <property type="term" value="P:cellular response to oxidative stress"/>
    <property type="evidence" value="ECO:0007669"/>
    <property type="project" value="InterPro"/>
</dbReference>
<dbReference type="STRING" id="857566.A0A1E3PDQ6"/>
<dbReference type="PANTHER" id="PTHR31356:SF36">
    <property type="entry name" value="L-ASCORBATE PEROXIDASE 3"/>
    <property type="match status" value="1"/>
</dbReference>
<comment type="similarity">
    <text evidence="2">Belongs to the peroxidase family. Cytochrome c peroxidase subfamily.</text>
</comment>
<feature type="domain" description="Plant heme peroxidase family profile" evidence="10">
    <location>
        <begin position="67"/>
        <end position="321"/>
    </location>
</feature>
<keyword evidence="12" id="KW-1185">Reference proteome</keyword>
<evidence type="ECO:0000256" key="3">
    <source>
        <dbReference type="ARBA" id="ARBA00022559"/>
    </source>
</evidence>
<dbReference type="PRINTS" id="PR00459">
    <property type="entry name" value="ASPEROXIDASE"/>
</dbReference>
<dbReference type="PROSITE" id="PS00436">
    <property type="entry name" value="PEROXIDASE_2"/>
    <property type="match status" value="1"/>
</dbReference>
<keyword evidence="7" id="KW-0408">Iron</keyword>
<name>A0A1E3PDQ6_9ASCO</name>
<dbReference type="GO" id="GO:0000302">
    <property type="term" value="P:response to reactive oxygen species"/>
    <property type="evidence" value="ECO:0007669"/>
    <property type="project" value="TreeGrafter"/>
</dbReference>
<dbReference type="FunFam" id="1.10.420.10:FF:000009">
    <property type="entry name" value="Ascorbate peroxidase"/>
    <property type="match status" value="1"/>
</dbReference>
<dbReference type="GO" id="GO:0020037">
    <property type="term" value="F:heme binding"/>
    <property type="evidence" value="ECO:0007669"/>
    <property type="project" value="UniProtKB-UniRule"/>
</dbReference>
<evidence type="ECO:0000256" key="1">
    <source>
        <dbReference type="ARBA" id="ARBA00003917"/>
    </source>
</evidence>
<dbReference type="OrthoDB" id="2859658at2759"/>
<keyword evidence="4" id="KW-0349">Heme</keyword>
<accession>A0A1E3PDQ6</accession>
<dbReference type="EC" id="1.11.1.-" evidence="9"/>
<dbReference type="CDD" id="cd00691">
    <property type="entry name" value="ascorbate_peroxidase"/>
    <property type="match status" value="1"/>
</dbReference>
<dbReference type="InterPro" id="IPR019794">
    <property type="entry name" value="Peroxidases_AS"/>
</dbReference>
<dbReference type="AlphaFoldDB" id="A0A1E3PDQ6"/>
<dbReference type="Gene3D" id="1.10.420.10">
    <property type="entry name" value="Peroxidase, domain 2"/>
    <property type="match status" value="1"/>
</dbReference>
<organism evidence="11 12">
    <name type="scientific">Nadsonia fulvescens var. elongata DSM 6958</name>
    <dbReference type="NCBI Taxonomy" id="857566"/>
    <lineage>
        <taxon>Eukaryota</taxon>
        <taxon>Fungi</taxon>
        <taxon>Dikarya</taxon>
        <taxon>Ascomycota</taxon>
        <taxon>Saccharomycotina</taxon>
        <taxon>Dipodascomycetes</taxon>
        <taxon>Dipodascales</taxon>
        <taxon>Dipodascales incertae sedis</taxon>
        <taxon>Nadsonia</taxon>
    </lineage>
</organism>
<reference evidence="11 12" key="1">
    <citation type="journal article" date="2016" name="Proc. Natl. Acad. Sci. U.S.A.">
        <title>Comparative genomics of biotechnologically important yeasts.</title>
        <authorList>
            <person name="Riley R."/>
            <person name="Haridas S."/>
            <person name="Wolfe K.H."/>
            <person name="Lopes M.R."/>
            <person name="Hittinger C.T."/>
            <person name="Goeker M."/>
            <person name="Salamov A.A."/>
            <person name="Wisecaver J.H."/>
            <person name="Long T.M."/>
            <person name="Calvey C.H."/>
            <person name="Aerts A.L."/>
            <person name="Barry K.W."/>
            <person name="Choi C."/>
            <person name="Clum A."/>
            <person name="Coughlan A.Y."/>
            <person name="Deshpande S."/>
            <person name="Douglass A.P."/>
            <person name="Hanson S.J."/>
            <person name="Klenk H.-P."/>
            <person name="LaButti K.M."/>
            <person name="Lapidus A."/>
            <person name="Lindquist E.A."/>
            <person name="Lipzen A.M."/>
            <person name="Meier-Kolthoff J.P."/>
            <person name="Ohm R.A."/>
            <person name="Otillar R.P."/>
            <person name="Pangilinan J.L."/>
            <person name="Peng Y."/>
            <person name="Rokas A."/>
            <person name="Rosa C.A."/>
            <person name="Scheuner C."/>
            <person name="Sibirny A.A."/>
            <person name="Slot J.C."/>
            <person name="Stielow J.B."/>
            <person name="Sun H."/>
            <person name="Kurtzman C.P."/>
            <person name="Blackwell M."/>
            <person name="Grigoriev I.V."/>
            <person name="Jeffries T.W."/>
        </authorList>
    </citation>
    <scope>NUCLEOTIDE SEQUENCE [LARGE SCALE GENOMIC DNA]</scope>
    <source>
        <strain evidence="11 12">DSM 6958</strain>
    </source>
</reference>
<dbReference type="GO" id="GO:0042744">
    <property type="term" value="P:hydrogen peroxide catabolic process"/>
    <property type="evidence" value="ECO:0007669"/>
    <property type="project" value="TreeGrafter"/>
</dbReference>
<evidence type="ECO:0000256" key="5">
    <source>
        <dbReference type="ARBA" id="ARBA00022723"/>
    </source>
</evidence>
<evidence type="ECO:0000259" key="10">
    <source>
        <dbReference type="PROSITE" id="PS50873"/>
    </source>
</evidence>
<evidence type="ECO:0000256" key="4">
    <source>
        <dbReference type="ARBA" id="ARBA00022617"/>
    </source>
</evidence>
<dbReference type="PANTHER" id="PTHR31356">
    <property type="entry name" value="THYLAKOID LUMENAL 29 KDA PROTEIN, CHLOROPLASTIC-RELATED"/>
    <property type="match status" value="1"/>
</dbReference>
<evidence type="ECO:0000256" key="7">
    <source>
        <dbReference type="ARBA" id="ARBA00023004"/>
    </source>
</evidence>
<dbReference type="InterPro" id="IPR002207">
    <property type="entry name" value="Peroxidase_I"/>
</dbReference>
<dbReference type="Proteomes" id="UP000095009">
    <property type="component" value="Unassembled WGS sequence"/>
</dbReference>